<dbReference type="SUPFAM" id="SSF52047">
    <property type="entry name" value="RNI-like"/>
    <property type="match status" value="1"/>
</dbReference>
<dbReference type="InterPro" id="IPR052394">
    <property type="entry name" value="LRR-containing"/>
</dbReference>
<dbReference type="InterPro" id="IPR001611">
    <property type="entry name" value="Leu-rich_rpt"/>
</dbReference>
<dbReference type="InterPro" id="IPR032675">
    <property type="entry name" value="LRR_dom_sf"/>
</dbReference>
<sequence>MDRLTSLHVRSNSNVNDKIVLLQLNDLINKAPCLHSLIINNWNPSAIQDLPLHIISELINSSFTRFTALLADKHPSLLKSLTISNCNLPMEHIESLLSQTPALIYLKLVSHQRTFDTVFDGYNWEQFILNKLSQLNQFEYFFSFTDKTNEYMKVLNHLLASFQTPFWLQKKRWFTTCSYVFESQMFELHTTTIKVTDSYNLIRIQKLAESDTYRLVEQSSYCGWTTTVRISNLAGNQIGDDGATYLATTLLNNTTLIILNLQKNHIGDIGAQHFREALQINKTLVKFTLKNNQSSLCAMFQMEHEIAHEMKSTIFDWTGHQIRNEQLEYLSTTLQTNYTTITLILDGNHIGDNGMKYLANGLLKNKTLQELSLRKNRIGDEGVKYIADVLKESITLTTLILSNNLIGDDGAKYLADAIQNNTQLTTLNLDNNRIGDDGAQHIATALNINTIEENGAQHLANALRNNTVYGVFLIST</sequence>
<gene>
    <name evidence="1" type="ORF">OTI717_LOCUS25409</name>
</gene>
<accession>A0A819JDP3</accession>
<evidence type="ECO:0000313" key="2">
    <source>
        <dbReference type="Proteomes" id="UP000663823"/>
    </source>
</evidence>
<dbReference type="Gene3D" id="3.80.10.10">
    <property type="entry name" value="Ribonuclease Inhibitor"/>
    <property type="match status" value="3"/>
</dbReference>
<evidence type="ECO:0000313" key="1">
    <source>
        <dbReference type="EMBL" id="CAF3932233.1"/>
    </source>
</evidence>
<reference evidence="1" key="1">
    <citation type="submission" date="2021-02" db="EMBL/GenBank/DDBJ databases">
        <authorList>
            <person name="Nowell W R."/>
        </authorList>
    </citation>
    <scope>NUCLEOTIDE SEQUENCE</scope>
</reference>
<dbReference type="Proteomes" id="UP000663823">
    <property type="component" value="Unassembled WGS sequence"/>
</dbReference>
<dbReference type="Pfam" id="PF13516">
    <property type="entry name" value="LRR_6"/>
    <property type="match status" value="6"/>
</dbReference>
<dbReference type="PANTHER" id="PTHR24114">
    <property type="entry name" value="LEUCINE RICH REPEAT FAMILY PROTEIN"/>
    <property type="match status" value="1"/>
</dbReference>
<comment type="caution">
    <text evidence="1">The sequence shown here is derived from an EMBL/GenBank/DDBJ whole genome shotgun (WGS) entry which is preliminary data.</text>
</comment>
<dbReference type="SMART" id="SM00368">
    <property type="entry name" value="LRR_RI"/>
    <property type="match status" value="6"/>
</dbReference>
<dbReference type="PANTHER" id="PTHR24114:SF2">
    <property type="entry name" value="F-BOX DOMAIN-CONTAINING PROTEIN-RELATED"/>
    <property type="match status" value="1"/>
</dbReference>
<organism evidence="1 2">
    <name type="scientific">Rotaria sordida</name>
    <dbReference type="NCBI Taxonomy" id="392033"/>
    <lineage>
        <taxon>Eukaryota</taxon>
        <taxon>Metazoa</taxon>
        <taxon>Spiralia</taxon>
        <taxon>Gnathifera</taxon>
        <taxon>Rotifera</taxon>
        <taxon>Eurotatoria</taxon>
        <taxon>Bdelloidea</taxon>
        <taxon>Philodinida</taxon>
        <taxon>Philodinidae</taxon>
        <taxon>Rotaria</taxon>
    </lineage>
</organism>
<name>A0A819JDP3_9BILA</name>
<dbReference type="AlphaFoldDB" id="A0A819JDP3"/>
<dbReference type="EMBL" id="CAJOAX010005035">
    <property type="protein sequence ID" value="CAF3932233.1"/>
    <property type="molecule type" value="Genomic_DNA"/>
</dbReference>
<proteinExistence type="predicted"/>
<protein>
    <submittedName>
        <fullName evidence="1">Uncharacterized protein</fullName>
    </submittedName>
</protein>